<protein>
    <submittedName>
        <fullName evidence="2">Uncharacterized protein</fullName>
    </submittedName>
</protein>
<evidence type="ECO:0000313" key="2">
    <source>
        <dbReference type="EMBL" id="ODM91479.1"/>
    </source>
</evidence>
<feature type="chain" id="PRO_5008903904" evidence="1">
    <location>
        <begin position="17"/>
        <end position="116"/>
    </location>
</feature>
<reference evidence="2 3" key="1">
    <citation type="journal article" date="2016" name="Genome Biol. Evol.">
        <title>Gene Family Evolution Reflects Adaptation to Soil Environmental Stressors in the Genome of the Collembolan Orchesella cincta.</title>
        <authorList>
            <person name="Faddeeva-Vakhrusheva A."/>
            <person name="Derks M.F."/>
            <person name="Anvar S.Y."/>
            <person name="Agamennone V."/>
            <person name="Suring W."/>
            <person name="Smit S."/>
            <person name="van Straalen N.M."/>
            <person name="Roelofs D."/>
        </authorList>
    </citation>
    <scope>NUCLEOTIDE SEQUENCE [LARGE SCALE GENOMIC DNA]</scope>
    <source>
        <tissue evidence="2">Mixed pool</tissue>
    </source>
</reference>
<comment type="caution">
    <text evidence="2">The sequence shown here is derived from an EMBL/GenBank/DDBJ whole genome shotgun (WGS) entry which is preliminary data.</text>
</comment>
<dbReference type="AlphaFoldDB" id="A0A1D2MER2"/>
<evidence type="ECO:0000256" key="1">
    <source>
        <dbReference type="SAM" id="SignalP"/>
    </source>
</evidence>
<name>A0A1D2MER2_ORCCI</name>
<dbReference type="Proteomes" id="UP000094527">
    <property type="component" value="Unassembled WGS sequence"/>
</dbReference>
<evidence type="ECO:0000313" key="3">
    <source>
        <dbReference type="Proteomes" id="UP000094527"/>
    </source>
</evidence>
<keyword evidence="1" id="KW-0732">Signal</keyword>
<sequence length="116" mass="13140">MAFVSIALFLLGSTWWIELGGLQKEEVQYLKTTLHQGQLDTKEYLGRQVVRFKVDIPNSDKAPPLAAVAPLLNALSNIGYTLLSHNDEYKPSKDMVYLTWMLQKEPVISDQQYATP</sequence>
<organism evidence="2 3">
    <name type="scientific">Orchesella cincta</name>
    <name type="common">Springtail</name>
    <name type="synonym">Podura cincta</name>
    <dbReference type="NCBI Taxonomy" id="48709"/>
    <lineage>
        <taxon>Eukaryota</taxon>
        <taxon>Metazoa</taxon>
        <taxon>Ecdysozoa</taxon>
        <taxon>Arthropoda</taxon>
        <taxon>Hexapoda</taxon>
        <taxon>Collembola</taxon>
        <taxon>Entomobryomorpha</taxon>
        <taxon>Entomobryoidea</taxon>
        <taxon>Orchesellidae</taxon>
        <taxon>Orchesellinae</taxon>
        <taxon>Orchesella</taxon>
    </lineage>
</organism>
<keyword evidence="3" id="KW-1185">Reference proteome</keyword>
<proteinExistence type="predicted"/>
<feature type="signal peptide" evidence="1">
    <location>
        <begin position="1"/>
        <end position="16"/>
    </location>
</feature>
<accession>A0A1D2MER2</accession>
<gene>
    <name evidence="2" type="ORF">Ocin01_15202</name>
</gene>
<dbReference type="EMBL" id="LJIJ01001534">
    <property type="protein sequence ID" value="ODM91479.1"/>
    <property type="molecule type" value="Genomic_DNA"/>
</dbReference>